<dbReference type="SUPFAM" id="SSF52540">
    <property type="entry name" value="P-loop containing nucleoside triphosphate hydrolases"/>
    <property type="match status" value="1"/>
</dbReference>
<dbReference type="Pfam" id="PF00271">
    <property type="entry name" value="Helicase_C"/>
    <property type="match status" value="1"/>
</dbReference>
<dbReference type="GO" id="GO:0003676">
    <property type="term" value="F:nucleic acid binding"/>
    <property type="evidence" value="ECO:0007669"/>
    <property type="project" value="InterPro"/>
</dbReference>
<organism evidence="11 12">
    <name type="scientific">Adhaeretor mobilis</name>
    <dbReference type="NCBI Taxonomy" id="1930276"/>
    <lineage>
        <taxon>Bacteria</taxon>
        <taxon>Pseudomonadati</taxon>
        <taxon>Planctomycetota</taxon>
        <taxon>Planctomycetia</taxon>
        <taxon>Pirellulales</taxon>
        <taxon>Lacipirellulaceae</taxon>
        <taxon>Adhaeretor</taxon>
    </lineage>
</organism>
<keyword evidence="12" id="KW-1185">Reference proteome</keyword>
<feature type="compositionally biased region" description="Gly residues" evidence="7">
    <location>
        <begin position="450"/>
        <end position="467"/>
    </location>
</feature>
<dbReference type="InterPro" id="IPR027417">
    <property type="entry name" value="P-loop_NTPase"/>
</dbReference>
<feature type="region of interest" description="Disordered" evidence="7">
    <location>
        <begin position="98"/>
        <end position="132"/>
    </location>
</feature>
<evidence type="ECO:0000259" key="9">
    <source>
        <dbReference type="PROSITE" id="PS51194"/>
    </source>
</evidence>
<comment type="similarity">
    <text evidence="5">Belongs to the DEAD box helicase family.</text>
</comment>
<dbReference type="InterPro" id="IPR011545">
    <property type="entry name" value="DEAD/DEAH_box_helicase_dom"/>
</dbReference>
<feature type="region of interest" description="Disordered" evidence="7">
    <location>
        <begin position="430"/>
        <end position="568"/>
    </location>
</feature>
<dbReference type="InterPro" id="IPR001650">
    <property type="entry name" value="Helicase_C-like"/>
</dbReference>
<protein>
    <submittedName>
        <fullName evidence="11">ATP-dependent RNA helicase RhlE</fullName>
        <ecNumber evidence="11">3.6.4.13</ecNumber>
    </submittedName>
</protein>
<evidence type="ECO:0000256" key="1">
    <source>
        <dbReference type="ARBA" id="ARBA00022741"/>
    </source>
</evidence>
<dbReference type="InterPro" id="IPR050079">
    <property type="entry name" value="DEAD_box_RNA_helicase"/>
</dbReference>
<proteinExistence type="inferred from homology"/>
<keyword evidence="4" id="KW-0067">ATP-binding</keyword>
<dbReference type="Pfam" id="PF00270">
    <property type="entry name" value="DEAD"/>
    <property type="match status" value="1"/>
</dbReference>
<sequence length="568" mass="61210">MNPRKKKIVTTPVETNVKTSNASPTNESHGTAFSQLGLAEQFLRATKELGYETATPIQARAIPLVLAGQDLIGCAQTGTGKTAAFTLPMLDRLMQTLPAKTQNEQEPARTVDSRTGKNKGRRPRGARPKPRPLRALILSPTRELAAQIEESLKRYGKHTPLRQTVVYGGVGQHSQVKAMRHGVDALVATPGRLLDLMNQGHIDLSRVEILVFDEADQMLDMGFLPDLKRIVSKVPEQRQTLMFSATMPDAIRKLAQQWLKNPEAVQVAAVAAPAERIAQSVHLVDKKRKPDFLTHFLCETARGRTLVFSRTKHGADKLVRRLIKDGLRAAAIHGDKSQGARSRALAQFKSKNPPVLIATDIAARGLDIDDVSHVVNYDLPETPETYVHRIGRTARAGAEGVAVSFCAGDERGLLKQIERLTKRSIAVEPTIEGFEPTDPITQPAKRGQRGRSGGGGRGKPGGNGYRGKSGARNGSGSRPTGKAGGNKKRFGAKSAGAKPSGGSSKPSTGERSRSESTGTATAPAQKPRRQKGSTEPPANYKGKNKRKGRPTDGSSTKASGKRRRPSKG</sequence>
<evidence type="ECO:0000256" key="2">
    <source>
        <dbReference type="ARBA" id="ARBA00022801"/>
    </source>
</evidence>
<dbReference type="CDD" id="cd18787">
    <property type="entry name" value="SF2_C_DEAD"/>
    <property type="match status" value="1"/>
</dbReference>
<dbReference type="GO" id="GO:0005524">
    <property type="term" value="F:ATP binding"/>
    <property type="evidence" value="ECO:0007669"/>
    <property type="project" value="UniProtKB-KW"/>
</dbReference>
<dbReference type="PROSITE" id="PS51194">
    <property type="entry name" value="HELICASE_CTER"/>
    <property type="match status" value="1"/>
</dbReference>
<keyword evidence="1" id="KW-0547">Nucleotide-binding</keyword>
<feature type="short sequence motif" description="Q motif" evidence="6">
    <location>
        <begin position="31"/>
        <end position="59"/>
    </location>
</feature>
<dbReference type="PROSITE" id="PS51195">
    <property type="entry name" value="Q_MOTIF"/>
    <property type="match status" value="1"/>
</dbReference>
<name>A0A517MR52_9BACT</name>
<keyword evidence="2 11" id="KW-0378">Hydrolase</keyword>
<evidence type="ECO:0000259" key="8">
    <source>
        <dbReference type="PROSITE" id="PS51192"/>
    </source>
</evidence>
<dbReference type="InterPro" id="IPR044742">
    <property type="entry name" value="DEAD/DEAH_RhlB"/>
</dbReference>
<feature type="compositionally biased region" description="Basic and acidic residues" evidence="7">
    <location>
        <begin position="106"/>
        <end position="115"/>
    </location>
</feature>
<feature type="domain" description="DEAD-box RNA helicase Q" evidence="10">
    <location>
        <begin position="31"/>
        <end position="59"/>
    </location>
</feature>
<dbReference type="AlphaFoldDB" id="A0A517MR52"/>
<dbReference type="PANTHER" id="PTHR47959:SF13">
    <property type="entry name" value="ATP-DEPENDENT RNA HELICASE RHLE"/>
    <property type="match status" value="1"/>
</dbReference>
<dbReference type="SMART" id="SM00487">
    <property type="entry name" value="DEXDc"/>
    <property type="match status" value="1"/>
</dbReference>
<dbReference type="CDD" id="cd00268">
    <property type="entry name" value="DEADc"/>
    <property type="match status" value="1"/>
</dbReference>
<gene>
    <name evidence="11" type="primary">rhlE</name>
    <name evidence="11" type="ORF">HG15A2_06210</name>
</gene>
<evidence type="ECO:0000256" key="7">
    <source>
        <dbReference type="SAM" id="MobiDB-lite"/>
    </source>
</evidence>
<evidence type="ECO:0000256" key="3">
    <source>
        <dbReference type="ARBA" id="ARBA00022806"/>
    </source>
</evidence>
<dbReference type="GO" id="GO:0016787">
    <property type="term" value="F:hydrolase activity"/>
    <property type="evidence" value="ECO:0007669"/>
    <property type="project" value="UniProtKB-KW"/>
</dbReference>
<dbReference type="EC" id="3.6.4.13" evidence="11"/>
<evidence type="ECO:0000256" key="4">
    <source>
        <dbReference type="ARBA" id="ARBA00022840"/>
    </source>
</evidence>
<dbReference type="OrthoDB" id="9805696at2"/>
<dbReference type="InterPro" id="IPR014014">
    <property type="entry name" value="RNA_helicase_DEAD_Q_motif"/>
</dbReference>
<keyword evidence="3 11" id="KW-0347">Helicase</keyword>
<dbReference type="PANTHER" id="PTHR47959">
    <property type="entry name" value="ATP-DEPENDENT RNA HELICASE RHLE-RELATED"/>
    <property type="match status" value="1"/>
</dbReference>
<evidence type="ECO:0000256" key="5">
    <source>
        <dbReference type="ARBA" id="ARBA00038437"/>
    </source>
</evidence>
<reference evidence="11 12" key="1">
    <citation type="submission" date="2019-02" db="EMBL/GenBank/DDBJ databases">
        <title>Deep-cultivation of Planctomycetes and their phenomic and genomic characterization uncovers novel biology.</title>
        <authorList>
            <person name="Wiegand S."/>
            <person name="Jogler M."/>
            <person name="Boedeker C."/>
            <person name="Pinto D."/>
            <person name="Vollmers J."/>
            <person name="Rivas-Marin E."/>
            <person name="Kohn T."/>
            <person name="Peeters S.H."/>
            <person name="Heuer A."/>
            <person name="Rast P."/>
            <person name="Oberbeckmann S."/>
            <person name="Bunk B."/>
            <person name="Jeske O."/>
            <person name="Meyerdierks A."/>
            <person name="Storesund J.E."/>
            <person name="Kallscheuer N."/>
            <person name="Luecker S."/>
            <person name="Lage O.M."/>
            <person name="Pohl T."/>
            <person name="Merkel B.J."/>
            <person name="Hornburger P."/>
            <person name="Mueller R.-W."/>
            <person name="Bruemmer F."/>
            <person name="Labrenz M."/>
            <person name="Spormann A.M."/>
            <person name="Op den Camp H."/>
            <person name="Overmann J."/>
            <person name="Amann R."/>
            <person name="Jetten M.S.M."/>
            <person name="Mascher T."/>
            <person name="Medema M.H."/>
            <person name="Devos D.P."/>
            <person name="Kaster A.-K."/>
            <person name="Ovreas L."/>
            <person name="Rohde M."/>
            <person name="Galperin M.Y."/>
            <person name="Jogler C."/>
        </authorList>
    </citation>
    <scope>NUCLEOTIDE SEQUENCE [LARGE SCALE GENOMIC DNA]</scope>
    <source>
        <strain evidence="11 12">HG15A2</strain>
    </source>
</reference>
<dbReference type="InterPro" id="IPR014001">
    <property type="entry name" value="Helicase_ATP-bd"/>
</dbReference>
<feature type="compositionally biased region" description="Low complexity" evidence="7">
    <location>
        <begin position="492"/>
        <end position="507"/>
    </location>
</feature>
<evidence type="ECO:0000256" key="6">
    <source>
        <dbReference type="PROSITE-ProRule" id="PRU00552"/>
    </source>
</evidence>
<dbReference type="KEGG" id="amob:HG15A2_06210"/>
<feature type="domain" description="Helicase ATP-binding" evidence="8">
    <location>
        <begin position="62"/>
        <end position="265"/>
    </location>
</feature>
<evidence type="ECO:0000259" key="10">
    <source>
        <dbReference type="PROSITE" id="PS51195"/>
    </source>
</evidence>
<dbReference type="PROSITE" id="PS51192">
    <property type="entry name" value="HELICASE_ATP_BIND_1"/>
    <property type="match status" value="1"/>
</dbReference>
<feature type="compositionally biased region" description="Basic residues" evidence="7">
    <location>
        <begin position="116"/>
        <end position="132"/>
    </location>
</feature>
<feature type="compositionally biased region" description="Basic residues" evidence="7">
    <location>
        <begin position="559"/>
        <end position="568"/>
    </location>
</feature>
<dbReference type="GO" id="GO:0003724">
    <property type="term" value="F:RNA helicase activity"/>
    <property type="evidence" value="ECO:0007669"/>
    <property type="project" value="UniProtKB-EC"/>
</dbReference>
<dbReference type="SMART" id="SM00490">
    <property type="entry name" value="HELICc"/>
    <property type="match status" value="1"/>
</dbReference>
<evidence type="ECO:0000313" key="12">
    <source>
        <dbReference type="Proteomes" id="UP000319852"/>
    </source>
</evidence>
<accession>A0A517MR52</accession>
<dbReference type="Proteomes" id="UP000319852">
    <property type="component" value="Chromosome"/>
</dbReference>
<dbReference type="EMBL" id="CP036263">
    <property type="protein sequence ID" value="QDS97360.1"/>
    <property type="molecule type" value="Genomic_DNA"/>
</dbReference>
<dbReference type="GO" id="GO:0005829">
    <property type="term" value="C:cytosol"/>
    <property type="evidence" value="ECO:0007669"/>
    <property type="project" value="TreeGrafter"/>
</dbReference>
<evidence type="ECO:0000313" key="11">
    <source>
        <dbReference type="EMBL" id="QDS97360.1"/>
    </source>
</evidence>
<dbReference type="Gene3D" id="3.40.50.300">
    <property type="entry name" value="P-loop containing nucleotide triphosphate hydrolases"/>
    <property type="match status" value="2"/>
</dbReference>
<feature type="domain" description="Helicase C-terminal" evidence="9">
    <location>
        <begin position="292"/>
        <end position="438"/>
    </location>
</feature>